<dbReference type="AlphaFoldDB" id="A0A520MBN2"/>
<comment type="caution">
    <text evidence="1">The sequence shown here is derived from an EMBL/GenBank/DDBJ whole genome shotgun (WGS) entry which is preliminary data.</text>
</comment>
<sequence>MLDINNIIGKSINGFIEDLVSSSPDLQDKLNNISPISFSIKISDFAPIYIEIAKNNTKASLKEMVDINFSISIGAMEAIAYLANKTLHKKYIHGDEEKAFVLLNTLQKSNVDIPILIERNFGHIPGVLSYLAINKANETDDVTIMPDDLTKRLRSISIRIDRLEASNNKN</sequence>
<proteinExistence type="predicted"/>
<name>A0A520MBN2_9GAMM</name>
<evidence type="ECO:0000313" key="1">
    <source>
        <dbReference type="EMBL" id="RZO18627.1"/>
    </source>
</evidence>
<gene>
    <name evidence="1" type="ORF">EVB00_00810</name>
</gene>
<reference evidence="1 2" key="1">
    <citation type="submission" date="2019-02" db="EMBL/GenBank/DDBJ databases">
        <title>Prokaryotic population dynamics and viral predation in marine succession experiment using metagenomics: the confinement effect.</title>
        <authorList>
            <person name="Haro-Moreno J.M."/>
            <person name="Rodriguez-Valera F."/>
            <person name="Lopez-Perez M."/>
        </authorList>
    </citation>
    <scope>NUCLEOTIDE SEQUENCE [LARGE SCALE GENOMIC DNA]</scope>
    <source>
        <strain evidence="1">MED-G167</strain>
    </source>
</reference>
<protein>
    <submittedName>
        <fullName evidence="1">Uncharacterized protein</fullName>
    </submittedName>
</protein>
<accession>A0A520MBN2</accession>
<evidence type="ECO:0000313" key="2">
    <source>
        <dbReference type="Proteomes" id="UP000318359"/>
    </source>
</evidence>
<dbReference type="EMBL" id="SHBM01000006">
    <property type="protein sequence ID" value="RZO18627.1"/>
    <property type="molecule type" value="Genomic_DNA"/>
</dbReference>
<dbReference type="Proteomes" id="UP000318359">
    <property type="component" value="Unassembled WGS sequence"/>
</dbReference>
<organism evidence="1 2">
    <name type="scientific">SAR86 cluster bacterium</name>
    <dbReference type="NCBI Taxonomy" id="2030880"/>
    <lineage>
        <taxon>Bacteria</taxon>
        <taxon>Pseudomonadati</taxon>
        <taxon>Pseudomonadota</taxon>
        <taxon>Gammaproteobacteria</taxon>
        <taxon>SAR86 cluster</taxon>
    </lineage>
</organism>